<keyword evidence="2" id="KW-1185">Reference proteome</keyword>
<proteinExistence type="predicted"/>
<evidence type="ECO:0008006" key="3">
    <source>
        <dbReference type="Google" id="ProtNLM"/>
    </source>
</evidence>
<evidence type="ECO:0000313" key="1">
    <source>
        <dbReference type="EMBL" id="SKB36302.1"/>
    </source>
</evidence>
<sequence length="55" mass="6418">MIKKTCDLCGREFEYPLYAYLWEKVICFQCAWETESDINLDDVVILPVGGNHYGQ</sequence>
<evidence type="ECO:0000313" key="2">
    <source>
        <dbReference type="Proteomes" id="UP000243406"/>
    </source>
</evidence>
<gene>
    <name evidence="1" type="ORF">SAMN02745120_1040</name>
</gene>
<protein>
    <recommendedName>
        <fullName evidence="3">Inhibitor of sigma-G Gin</fullName>
    </recommendedName>
</protein>
<dbReference type="Proteomes" id="UP000243406">
    <property type="component" value="Unassembled WGS sequence"/>
</dbReference>
<reference evidence="2" key="1">
    <citation type="submission" date="2017-02" db="EMBL/GenBank/DDBJ databases">
        <authorList>
            <person name="Varghese N."/>
            <person name="Submissions S."/>
        </authorList>
    </citation>
    <scope>NUCLEOTIDE SEQUENCE [LARGE SCALE GENOMIC DNA]</scope>
    <source>
        <strain evidence="2">ATCC 35199</strain>
    </source>
</reference>
<organism evidence="1 2">
    <name type="scientific">Acetoanaerobium noterae</name>
    <dbReference type="NCBI Taxonomy" id="745369"/>
    <lineage>
        <taxon>Bacteria</taxon>
        <taxon>Bacillati</taxon>
        <taxon>Bacillota</taxon>
        <taxon>Clostridia</taxon>
        <taxon>Peptostreptococcales</taxon>
        <taxon>Filifactoraceae</taxon>
        <taxon>Acetoanaerobium</taxon>
    </lineage>
</organism>
<accession>A0A1T5AMS7</accession>
<dbReference type="AlphaFoldDB" id="A0A1T5AMS7"/>
<name>A0A1T5AMS7_9FIRM</name>
<dbReference type="RefSeq" id="WP_159446394.1">
    <property type="nucleotide sequence ID" value="NZ_FUYN01000002.1"/>
</dbReference>
<dbReference type="EMBL" id="FUYN01000002">
    <property type="protein sequence ID" value="SKB36302.1"/>
    <property type="molecule type" value="Genomic_DNA"/>
</dbReference>